<dbReference type="PROSITE" id="PS51352">
    <property type="entry name" value="THIOREDOXIN_2"/>
    <property type="match status" value="1"/>
</dbReference>
<dbReference type="GO" id="GO:0017004">
    <property type="term" value="P:cytochrome complex assembly"/>
    <property type="evidence" value="ECO:0007669"/>
    <property type="project" value="UniProtKB-KW"/>
</dbReference>
<dbReference type="InterPro" id="IPR017937">
    <property type="entry name" value="Thioredoxin_CS"/>
</dbReference>
<name>A0A3E1ND66_9BACT</name>
<organism evidence="7 8">
    <name type="scientific">Deminuibacter soli</name>
    <dbReference type="NCBI Taxonomy" id="2291815"/>
    <lineage>
        <taxon>Bacteria</taxon>
        <taxon>Pseudomonadati</taxon>
        <taxon>Bacteroidota</taxon>
        <taxon>Chitinophagia</taxon>
        <taxon>Chitinophagales</taxon>
        <taxon>Chitinophagaceae</taxon>
        <taxon>Deminuibacter</taxon>
    </lineage>
</organism>
<keyword evidence="8" id="KW-1185">Reference proteome</keyword>
<dbReference type="Proteomes" id="UP000261284">
    <property type="component" value="Unassembled WGS sequence"/>
</dbReference>
<dbReference type="AlphaFoldDB" id="A0A3E1ND66"/>
<dbReference type="SUPFAM" id="SSF52833">
    <property type="entry name" value="Thioredoxin-like"/>
    <property type="match status" value="1"/>
</dbReference>
<feature type="domain" description="Thioredoxin" evidence="6">
    <location>
        <begin position="235"/>
        <end position="375"/>
    </location>
</feature>
<evidence type="ECO:0000259" key="6">
    <source>
        <dbReference type="PROSITE" id="PS51352"/>
    </source>
</evidence>
<accession>A0A3E1ND66</accession>
<keyword evidence="5" id="KW-0732">Signal</keyword>
<evidence type="ECO:0000313" key="8">
    <source>
        <dbReference type="Proteomes" id="UP000261284"/>
    </source>
</evidence>
<evidence type="ECO:0000256" key="5">
    <source>
        <dbReference type="SAM" id="SignalP"/>
    </source>
</evidence>
<dbReference type="RefSeq" id="WP_116849545.1">
    <property type="nucleotide sequence ID" value="NZ_QTJU01000013.1"/>
</dbReference>
<dbReference type="Pfam" id="PF00578">
    <property type="entry name" value="AhpC-TSA"/>
    <property type="match status" value="1"/>
</dbReference>
<feature type="signal peptide" evidence="5">
    <location>
        <begin position="1"/>
        <end position="18"/>
    </location>
</feature>
<reference evidence="7 8" key="1">
    <citation type="submission" date="2018-08" db="EMBL/GenBank/DDBJ databases">
        <title>Chitinophagaceae sp. K23C18032701, a novel bacterium isolated from forest soil.</title>
        <authorList>
            <person name="Wang C."/>
        </authorList>
    </citation>
    <scope>NUCLEOTIDE SEQUENCE [LARGE SCALE GENOMIC DNA]</scope>
    <source>
        <strain evidence="7 8">K23C18032701</strain>
    </source>
</reference>
<gene>
    <name evidence="7" type="ORF">DXN05_22415</name>
</gene>
<dbReference type="OrthoDB" id="750178at2"/>
<dbReference type="InterPro" id="IPR036249">
    <property type="entry name" value="Thioredoxin-like_sf"/>
</dbReference>
<dbReference type="InterPro" id="IPR000866">
    <property type="entry name" value="AhpC/TSA"/>
</dbReference>
<keyword evidence="4" id="KW-0676">Redox-active center</keyword>
<dbReference type="CDD" id="cd02966">
    <property type="entry name" value="TlpA_like_family"/>
    <property type="match status" value="1"/>
</dbReference>
<evidence type="ECO:0000256" key="1">
    <source>
        <dbReference type="ARBA" id="ARBA00004196"/>
    </source>
</evidence>
<protein>
    <submittedName>
        <fullName evidence="7">AhpC/TSA family protein</fullName>
    </submittedName>
</protein>
<dbReference type="PROSITE" id="PS00194">
    <property type="entry name" value="THIOREDOXIN_1"/>
    <property type="match status" value="1"/>
</dbReference>
<dbReference type="InterPro" id="IPR013766">
    <property type="entry name" value="Thioredoxin_domain"/>
</dbReference>
<dbReference type="Gene3D" id="3.40.30.10">
    <property type="entry name" value="Glutaredoxin"/>
    <property type="match status" value="1"/>
</dbReference>
<dbReference type="PANTHER" id="PTHR42852">
    <property type="entry name" value="THIOL:DISULFIDE INTERCHANGE PROTEIN DSBE"/>
    <property type="match status" value="1"/>
</dbReference>
<evidence type="ECO:0000313" key="7">
    <source>
        <dbReference type="EMBL" id="RFM25880.1"/>
    </source>
</evidence>
<keyword evidence="3" id="KW-1015">Disulfide bond</keyword>
<dbReference type="InterPro" id="IPR050553">
    <property type="entry name" value="Thioredoxin_ResA/DsbE_sf"/>
</dbReference>
<evidence type="ECO:0000256" key="4">
    <source>
        <dbReference type="ARBA" id="ARBA00023284"/>
    </source>
</evidence>
<dbReference type="Pfam" id="PF14289">
    <property type="entry name" value="DUF4369"/>
    <property type="match status" value="1"/>
</dbReference>
<comment type="caution">
    <text evidence="7">The sequence shown here is derived from an EMBL/GenBank/DDBJ whole genome shotgun (WGS) entry which is preliminary data.</text>
</comment>
<dbReference type="InterPro" id="IPR025380">
    <property type="entry name" value="DUF4369"/>
</dbReference>
<dbReference type="GO" id="GO:0030313">
    <property type="term" value="C:cell envelope"/>
    <property type="evidence" value="ECO:0007669"/>
    <property type="project" value="UniProtKB-SubCell"/>
</dbReference>
<sequence length="375" mass="40738">MKKTLLLLTMLIPAALWAQDGSVTIKGQLNNVKGAKKIYLLHRDHGGLVIDSATVTDNQYVIKAKVSELTQAVLLLNTSNGRALKSEGDAAPLFIEPASFSITHKDSLANFTTTGSVLNDEAKKLKTAEQPFNQKGATLNAAYRAAQASGDTAKLKQLDAEGDKLEADLKEQVYGPYVKGNPNSPLAIYALNLYAGFADIDVAKVEPLYNSLPATAQNSKGGKDFKQRLDAVKKTAIGSEALDFTQADTLGKPVSLSSFRGHYVLVDFWASWCGPCRRENPNVVKAFNKFKDKGFHIIGVSLDQPGAQKSWLDAIHKDGLVWTHVSDLQYWNNAVAKSYGINSIPANFLIDPSGKIIAKSLRGEDLESKLAEVYK</sequence>
<dbReference type="PANTHER" id="PTHR42852:SF6">
    <property type="entry name" value="THIOL:DISULFIDE INTERCHANGE PROTEIN DSBE"/>
    <property type="match status" value="1"/>
</dbReference>
<evidence type="ECO:0000256" key="2">
    <source>
        <dbReference type="ARBA" id="ARBA00022748"/>
    </source>
</evidence>
<dbReference type="GO" id="GO:0016491">
    <property type="term" value="F:oxidoreductase activity"/>
    <property type="evidence" value="ECO:0007669"/>
    <property type="project" value="InterPro"/>
</dbReference>
<feature type="chain" id="PRO_5017575945" evidence="5">
    <location>
        <begin position="19"/>
        <end position="375"/>
    </location>
</feature>
<keyword evidence="2" id="KW-0201">Cytochrome c-type biogenesis</keyword>
<dbReference type="GO" id="GO:0016209">
    <property type="term" value="F:antioxidant activity"/>
    <property type="evidence" value="ECO:0007669"/>
    <property type="project" value="InterPro"/>
</dbReference>
<dbReference type="EMBL" id="QTJU01000013">
    <property type="protein sequence ID" value="RFM25880.1"/>
    <property type="molecule type" value="Genomic_DNA"/>
</dbReference>
<comment type="subcellular location">
    <subcellularLocation>
        <location evidence="1">Cell envelope</location>
    </subcellularLocation>
</comment>
<proteinExistence type="predicted"/>
<evidence type="ECO:0000256" key="3">
    <source>
        <dbReference type="ARBA" id="ARBA00023157"/>
    </source>
</evidence>